<evidence type="ECO:0000256" key="10">
    <source>
        <dbReference type="ARBA" id="ARBA00023136"/>
    </source>
</evidence>
<reference evidence="13 14" key="1">
    <citation type="submission" date="2021-05" db="EMBL/GenBank/DDBJ databases">
        <title>A Polyphasic approach of four new species of the genus Ohtaekwangia: Ohtaekwangia histidinii sp. nov., Ohtaekwangia cretensis sp. nov., Ohtaekwangia indiensis sp. nov., Ohtaekwangia reichenbachii sp. nov. from diverse environment.</title>
        <authorList>
            <person name="Octaviana S."/>
        </authorList>
    </citation>
    <scope>NUCLEOTIDE SEQUENCE [LARGE SCALE GENOMIC DNA]</scope>
    <source>
        <strain evidence="13 14">PWU37</strain>
    </source>
</reference>
<comment type="similarity">
    <text evidence="3">Belongs to the peptidase M50B family.</text>
</comment>
<name>A0AAP2DAU0_9BACT</name>
<dbReference type="PROSITE" id="PS50106">
    <property type="entry name" value="PDZ"/>
    <property type="match status" value="1"/>
</dbReference>
<dbReference type="RefSeq" id="WP_254090441.1">
    <property type="nucleotide sequence ID" value="NZ_JAHESC010000014.1"/>
</dbReference>
<dbReference type="InterPro" id="IPR001478">
    <property type="entry name" value="PDZ"/>
</dbReference>
<keyword evidence="7" id="KW-0862">Zinc</keyword>
<keyword evidence="6" id="KW-0378">Hydrolase</keyword>
<evidence type="ECO:0000256" key="5">
    <source>
        <dbReference type="ARBA" id="ARBA00022692"/>
    </source>
</evidence>
<gene>
    <name evidence="13" type="ORF">KK078_11615</name>
</gene>
<dbReference type="InterPro" id="IPR004387">
    <property type="entry name" value="Pept_M50_Zn"/>
</dbReference>
<feature type="transmembrane region" description="Helical" evidence="11">
    <location>
        <begin position="90"/>
        <end position="112"/>
    </location>
</feature>
<comment type="cofactor">
    <cofactor evidence="1">
        <name>Zn(2+)</name>
        <dbReference type="ChEBI" id="CHEBI:29105"/>
    </cofactor>
</comment>
<feature type="transmembrane region" description="Helical" evidence="11">
    <location>
        <begin position="365"/>
        <end position="388"/>
    </location>
</feature>
<dbReference type="SMART" id="SM00228">
    <property type="entry name" value="PDZ"/>
    <property type="match status" value="1"/>
</dbReference>
<evidence type="ECO:0000256" key="4">
    <source>
        <dbReference type="ARBA" id="ARBA00022670"/>
    </source>
</evidence>
<sequence length="428" mass="48190">MTIFESLFLLATLNIVYQVGFFAVSCWLGVAREHYFLGYGKALFTFRVSGVKFSIGWYIPIFLLARIYTVNAEGQKGAMVYPWELADRPLWRRWLATWSGVTALIVCAWVAYVVHTVSETDTVLTREDLNQYGIDPTDAAEAAGFRAGDKIVRLNGKEYDAFEDLIKPSASTYTVLRGDSVFDITLSLDDMLNLITASDGHFLLPRVPFRVESVRPGSPAEAAGIAPGDRITTLDGAPVMSLRDLQNLLQQDTGSHTVLEIERYENNQKIRVEKHVAWPDVRTEQEPGKRTLGISSEQLIPYTHRSRTWLQAARMGTRFVSSYFTTSVRGIFAVIAPRSRSKLSGPISMSAVNPAFERRLATGALTVWILNILPMPFAVFWETIALLYEGVTRKKYPEAAFRWSWIAGLTVFVGYVLFTFIRDLTHLF</sequence>
<accession>A0AAP2DAU0</accession>
<comment type="caution">
    <text evidence="13">The sequence shown here is derived from an EMBL/GenBank/DDBJ whole genome shotgun (WGS) entry which is preliminary data.</text>
</comment>
<evidence type="ECO:0000256" key="9">
    <source>
        <dbReference type="ARBA" id="ARBA00023049"/>
    </source>
</evidence>
<feature type="transmembrane region" description="Helical" evidence="11">
    <location>
        <begin position="50"/>
        <end position="69"/>
    </location>
</feature>
<dbReference type="GO" id="GO:0016020">
    <property type="term" value="C:membrane"/>
    <property type="evidence" value="ECO:0007669"/>
    <property type="project" value="UniProtKB-SubCell"/>
</dbReference>
<evidence type="ECO:0000259" key="12">
    <source>
        <dbReference type="PROSITE" id="PS50106"/>
    </source>
</evidence>
<protein>
    <submittedName>
        <fullName evidence="13">PDZ domain-containing protein</fullName>
    </submittedName>
</protein>
<dbReference type="Gene3D" id="2.30.42.10">
    <property type="match status" value="2"/>
</dbReference>
<comment type="subcellular location">
    <subcellularLocation>
        <location evidence="2">Membrane</location>
        <topology evidence="2">Multi-pass membrane protein</topology>
    </subcellularLocation>
</comment>
<dbReference type="EMBL" id="JAHESC010000014">
    <property type="protein sequence ID" value="MBT1687210.1"/>
    <property type="molecule type" value="Genomic_DNA"/>
</dbReference>
<dbReference type="Proteomes" id="UP001319180">
    <property type="component" value="Unassembled WGS sequence"/>
</dbReference>
<keyword evidence="5 11" id="KW-0812">Transmembrane</keyword>
<keyword evidence="4" id="KW-0645">Protease</keyword>
<dbReference type="InterPro" id="IPR036034">
    <property type="entry name" value="PDZ_sf"/>
</dbReference>
<dbReference type="GO" id="GO:0006508">
    <property type="term" value="P:proteolysis"/>
    <property type="evidence" value="ECO:0007669"/>
    <property type="project" value="UniProtKB-KW"/>
</dbReference>
<keyword evidence="9" id="KW-0482">Metalloprotease</keyword>
<evidence type="ECO:0000256" key="3">
    <source>
        <dbReference type="ARBA" id="ARBA00007931"/>
    </source>
</evidence>
<dbReference type="PANTHER" id="PTHR42837:SF2">
    <property type="entry name" value="MEMBRANE METALLOPROTEASE ARASP2, CHLOROPLASTIC-RELATED"/>
    <property type="match status" value="1"/>
</dbReference>
<dbReference type="Pfam" id="PF17820">
    <property type="entry name" value="PDZ_6"/>
    <property type="match status" value="1"/>
</dbReference>
<evidence type="ECO:0000313" key="14">
    <source>
        <dbReference type="Proteomes" id="UP001319180"/>
    </source>
</evidence>
<evidence type="ECO:0000256" key="2">
    <source>
        <dbReference type="ARBA" id="ARBA00004141"/>
    </source>
</evidence>
<dbReference type="PANTHER" id="PTHR42837">
    <property type="entry name" value="REGULATOR OF SIGMA-E PROTEASE RSEP"/>
    <property type="match status" value="1"/>
</dbReference>
<keyword evidence="14" id="KW-1185">Reference proteome</keyword>
<evidence type="ECO:0000256" key="8">
    <source>
        <dbReference type="ARBA" id="ARBA00022989"/>
    </source>
</evidence>
<feature type="transmembrane region" description="Helical" evidence="11">
    <location>
        <begin position="400"/>
        <end position="421"/>
    </location>
</feature>
<keyword evidence="8 11" id="KW-1133">Transmembrane helix</keyword>
<feature type="domain" description="PDZ" evidence="12">
    <location>
        <begin position="211"/>
        <end position="251"/>
    </location>
</feature>
<organism evidence="13 14">
    <name type="scientific">Dawidia soli</name>
    <dbReference type="NCBI Taxonomy" id="2782352"/>
    <lineage>
        <taxon>Bacteria</taxon>
        <taxon>Pseudomonadati</taxon>
        <taxon>Bacteroidota</taxon>
        <taxon>Cytophagia</taxon>
        <taxon>Cytophagales</taxon>
        <taxon>Chryseotaleaceae</taxon>
        <taxon>Dawidia</taxon>
    </lineage>
</organism>
<proteinExistence type="inferred from homology"/>
<dbReference type="Pfam" id="PF02163">
    <property type="entry name" value="Peptidase_M50"/>
    <property type="match status" value="1"/>
</dbReference>
<dbReference type="InterPro" id="IPR008915">
    <property type="entry name" value="Peptidase_M50"/>
</dbReference>
<evidence type="ECO:0000313" key="13">
    <source>
        <dbReference type="EMBL" id="MBT1687210.1"/>
    </source>
</evidence>
<feature type="transmembrane region" description="Helical" evidence="11">
    <location>
        <begin position="7"/>
        <end position="30"/>
    </location>
</feature>
<dbReference type="SUPFAM" id="SSF50156">
    <property type="entry name" value="PDZ domain-like"/>
    <property type="match status" value="2"/>
</dbReference>
<evidence type="ECO:0000256" key="1">
    <source>
        <dbReference type="ARBA" id="ARBA00001947"/>
    </source>
</evidence>
<dbReference type="GO" id="GO:0004222">
    <property type="term" value="F:metalloendopeptidase activity"/>
    <property type="evidence" value="ECO:0007669"/>
    <property type="project" value="InterPro"/>
</dbReference>
<evidence type="ECO:0000256" key="6">
    <source>
        <dbReference type="ARBA" id="ARBA00022801"/>
    </source>
</evidence>
<evidence type="ECO:0000256" key="7">
    <source>
        <dbReference type="ARBA" id="ARBA00022833"/>
    </source>
</evidence>
<dbReference type="AlphaFoldDB" id="A0AAP2DAU0"/>
<dbReference type="InterPro" id="IPR041489">
    <property type="entry name" value="PDZ_6"/>
</dbReference>
<evidence type="ECO:0000256" key="11">
    <source>
        <dbReference type="SAM" id="Phobius"/>
    </source>
</evidence>
<keyword evidence="10 11" id="KW-0472">Membrane</keyword>